<keyword evidence="2" id="KW-1185">Reference proteome</keyword>
<reference evidence="1" key="1">
    <citation type="journal article" date="2021" name="Nat. Commun.">
        <title>Genetic determinants of endophytism in the Arabidopsis root mycobiome.</title>
        <authorList>
            <person name="Mesny F."/>
            <person name="Miyauchi S."/>
            <person name="Thiergart T."/>
            <person name="Pickel B."/>
            <person name="Atanasova L."/>
            <person name="Karlsson M."/>
            <person name="Huettel B."/>
            <person name="Barry K.W."/>
            <person name="Haridas S."/>
            <person name="Chen C."/>
            <person name="Bauer D."/>
            <person name="Andreopoulos W."/>
            <person name="Pangilinan J."/>
            <person name="LaButti K."/>
            <person name="Riley R."/>
            <person name="Lipzen A."/>
            <person name="Clum A."/>
            <person name="Drula E."/>
            <person name="Henrissat B."/>
            <person name="Kohler A."/>
            <person name="Grigoriev I.V."/>
            <person name="Martin F.M."/>
            <person name="Hacquard S."/>
        </authorList>
    </citation>
    <scope>NUCLEOTIDE SEQUENCE</scope>
    <source>
        <strain evidence="1">MPI-SDFR-AT-0120</strain>
    </source>
</reference>
<sequence>MKLFSSSSSLTNAAAAGSHADHGIPRGSGSRKFPQYTQLVDGLPLTTMFPTFIELESSSTLLWNIRGWNFQEKLLSTRILLSLINKCISSVLNRSGQRNSSRQRGGCRKVWNLVLQSFYGTLPSPGRVQNTIANSIS</sequence>
<comment type="caution">
    <text evidence="1">The sequence shown here is derived from an EMBL/GenBank/DDBJ whole genome shotgun (WGS) entry which is preliminary data.</text>
</comment>
<evidence type="ECO:0000313" key="2">
    <source>
        <dbReference type="Proteomes" id="UP000813461"/>
    </source>
</evidence>
<dbReference type="OrthoDB" id="5135333at2759"/>
<name>A0A8K0QUR7_9PLEO</name>
<proteinExistence type="predicted"/>
<protein>
    <submittedName>
        <fullName evidence="1">Uncharacterized protein</fullName>
    </submittedName>
</protein>
<dbReference type="EMBL" id="JAGMVJ010000025">
    <property type="protein sequence ID" value="KAH7070970.1"/>
    <property type="molecule type" value="Genomic_DNA"/>
</dbReference>
<evidence type="ECO:0000313" key="1">
    <source>
        <dbReference type="EMBL" id="KAH7070970.1"/>
    </source>
</evidence>
<organism evidence="1 2">
    <name type="scientific">Paraphoma chrysanthemicola</name>
    <dbReference type="NCBI Taxonomy" id="798071"/>
    <lineage>
        <taxon>Eukaryota</taxon>
        <taxon>Fungi</taxon>
        <taxon>Dikarya</taxon>
        <taxon>Ascomycota</taxon>
        <taxon>Pezizomycotina</taxon>
        <taxon>Dothideomycetes</taxon>
        <taxon>Pleosporomycetidae</taxon>
        <taxon>Pleosporales</taxon>
        <taxon>Pleosporineae</taxon>
        <taxon>Phaeosphaeriaceae</taxon>
        <taxon>Paraphoma</taxon>
    </lineage>
</organism>
<dbReference type="AlphaFoldDB" id="A0A8K0QUR7"/>
<accession>A0A8K0QUR7</accession>
<gene>
    <name evidence="1" type="ORF">FB567DRAFT_539026</name>
</gene>
<dbReference type="Proteomes" id="UP000813461">
    <property type="component" value="Unassembled WGS sequence"/>
</dbReference>